<sequence>MKIENINNEIKKIEIEINKIEFSNCNNIEDVDKITFFTESIKSKINNLFITFEGLNKELDYDLIEPLYKMDKFTSEILSWCKRNIATRNEVFNSDNSFKKLFFFNLFLVFDSLQYSYEKIDKLNDFKIKNKIDEKIKKMEIKDLKMFELYCEEKKNVLKKIKDAKNPRLKIHNYFLKEAINDIKRFNNMWIDVINLPKSSEDKMKLILDLKFVLIEIIAFDYAFGYWKNKKLKDEILKSYKLINFEKINPKIYDDIFYLINYICEIYTEDILKGIRNIIK</sequence>
<keyword evidence="2" id="KW-1185">Reference proteome</keyword>
<protein>
    <submittedName>
        <fullName evidence="1">Uncharacterized protein</fullName>
    </submittedName>
</protein>
<dbReference type="STRING" id="1336232.GCA_000518825_01204"/>
<dbReference type="AlphaFoldDB" id="A0A249SNM6"/>
<organism evidence="1 2">
    <name type="scientific">Mesoplasma chauliocola</name>
    <dbReference type="NCBI Taxonomy" id="216427"/>
    <lineage>
        <taxon>Bacteria</taxon>
        <taxon>Bacillati</taxon>
        <taxon>Mycoplasmatota</taxon>
        <taxon>Mollicutes</taxon>
        <taxon>Entomoplasmatales</taxon>
        <taxon>Entomoplasmataceae</taxon>
        <taxon>Mesoplasma</taxon>
    </lineage>
</organism>
<dbReference type="Proteomes" id="UP000232229">
    <property type="component" value="Chromosome"/>
</dbReference>
<reference evidence="1 2" key="1">
    <citation type="submission" date="2017-08" db="EMBL/GenBank/DDBJ databases">
        <title>Complete Genome Sequence of Mesoplasma chauliocola.</title>
        <authorList>
            <person name="Knight T.F.Jr."/>
            <person name="Citino T."/>
        </authorList>
    </citation>
    <scope>NUCLEOTIDE SEQUENCE [LARGE SCALE GENOMIC DNA]</scope>
    <source>
        <strain evidence="1 2">CHPA-2</strain>
    </source>
</reference>
<evidence type="ECO:0000313" key="2">
    <source>
        <dbReference type="Proteomes" id="UP000232229"/>
    </source>
</evidence>
<gene>
    <name evidence="1" type="ORF">CK556_02635</name>
</gene>
<accession>A0A249SNM6</accession>
<dbReference type="KEGG" id="mchc:CK556_02635"/>
<evidence type="ECO:0000313" key="1">
    <source>
        <dbReference type="EMBL" id="ASZ09236.1"/>
    </source>
</evidence>
<proteinExistence type="predicted"/>
<name>A0A249SNM6_9MOLU</name>
<dbReference type="RefSeq" id="WP_027875560.1">
    <property type="nucleotide sequence ID" value="NZ_CP023173.1"/>
</dbReference>
<dbReference type="EMBL" id="CP023173">
    <property type="protein sequence ID" value="ASZ09236.1"/>
    <property type="molecule type" value="Genomic_DNA"/>
</dbReference>